<evidence type="ECO:0008006" key="4">
    <source>
        <dbReference type="Google" id="ProtNLM"/>
    </source>
</evidence>
<name>A0A561VMP3_ACTTI</name>
<evidence type="ECO:0000256" key="1">
    <source>
        <dbReference type="SAM" id="MobiDB-lite"/>
    </source>
</evidence>
<protein>
    <recommendedName>
        <fullName evidence="4">Peroxidase</fullName>
    </recommendedName>
</protein>
<keyword evidence="3" id="KW-1185">Reference proteome</keyword>
<dbReference type="AlphaFoldDB" id="A0A561VMP3"/>
<evidence type="ECO:0000313" key="3">
    <source>
        <dbReference type="Proteomes" id="UP000320239"/>
    </source>
</evidence>
<proteinExistence type="predicted"/>
<comment type="caution">
    <text evidence="2">The sequence shown here is derived from an EMBL/GenBank/DDBJ whole genome shotgun (WGS) entry which is preliminary data.</text>
</comment>
<dbReference type="EMBL" id="VIWY01000005">
    <property type="protein sequence ID" value="TWG12885.1"/>
    <property type="molecule type" value="Genomic_DNA"/>
</dbReference>
<accession>A0A561VMP3</accession>
<evidence type="ECO:0000313" key="2">
    <source>
        <dbReference type="EMBL" id="TWG12885.1"/>
    </source>
</evidence>
<reference evidence="2 3" key="1">
    <citation type="submission" date="2019-06" db="EMBL/GenBank/DDBJ databases">
        <title>Sequencing the genomes of 1000 actinobacteria strains.</title>
        <authorList>
            <person name="Klenk H.-P."/>
        </authorList>
    </citation>
    <scope>NUCLEOTIDE SEQUENCE [LARGE SCALE GENOMIC DNA]</scope>
    <source>
        <strain evidence="2 3">DSM 43866</strain>
    </source>
</reference>
<dbReference type="RefSeq" id="WP_187645948.1">
    <property type="nucleotide sequence ID" value="NZ_BOMX01000090.1"/>
</dbReference>
<dbReference type="SUPFAM" id="SSF54909">
    <property type="entry name" value="Dimeric alpha+beta barrel"/>
    <property type="match status" value="1"/>
</dbReference>
<dbReference type="Proteomes" id="UP000320239">
    <property type="component" value="Unassembled WGS sequence"/>
</dbReference>
<gene>
    <name evidence="2" type="ORF">FHX34_105753</name>
</gene>
<organism evidence="2 3">
    <name type="scientific">Actinoplanes teichomyceticus</name>
    <dbReference type="NCBI Taxonomy" id="1867"/>
    <lineage>
        <taxon>Bacteria</taxon>
        <taxon>Bacillati</taxon>
        <taxon>Actinomycetota</taxon>
        <taxon>Actinomycetes</taxon>
        <taxon>Micromonosporales</taxon>
        <taxon>Micromonosporaceae</taxon>
        <taxon>Actinoplanes</taxon>
    </lineage>
</organism>
<feature type="region of interest" description="Disordered" evidence="1">
    <location>
        <begin position="1"/>
        <end position="41"/>
    </location>
</feature>
<dbReference type="InterPro" id="IPR011008">
    <property type="entry name" value="Dimeric_a/b-barrel"/>
</dbReference>
<feature type="compositionally biased region" description="Basic and acidic residues" evidence="1">
    <location>
        <begin position="14"/>
        <end position="27"/>
    </location>
</feature>
<sequence length="90" mass="9381">MGRWRSGAALALAPERDDPALGADRGRNNAFGFGDDPNGFTTPGGCHIRRANPRGSAVAGEPRLHRMIRRGTAYGPLLADGVLDDAPTAG</sequence>